<feature type="transmembrane region" description="Helical" evidence="1">
    <location>
        <begin position="21"/>
        <end position="44"/>
    </location>
</feature>
<gene>
    <name evidence="2" type="ORF">J2W55_004701</name>
</gene>
<dbReference type="RefSeq" id="WP_310101735.1">
    <property type="nucleotide sequence ID" value="NZ_JAVDUU010000004.1"/>
</dbReference>
<comment type="caution">
    <text evidence="2">The sequence shown here is derived from an EMBL/GenBank/DDBJ whole genome shotgun (WGS) entry which is preliminary data.</text>
</comment>
<sequence>MDFQKTSSRLDNIGITASTLCAIHCAVVPVMFTSLPLLGLGFLANAWLEWGMIALTLVIGACSIGLSYLRIHRKPLPLFLLIAGFTIIILGHLFTSGWAGKLVVPAGGLLIAAAHLVNYKFAGRCKMNVAKMQTIPETQPGRGTVINR</sequence>
<feature type="transmembrane region" description="Helical" evidence="1">
    <location>
        <begin position="102"/>
        <end position="122"/>
    </location>
</feature>
<feature type="transmembrane region" description="Helical" evidence="1">
    <location>
        <begin position="50"/>
        <end position="69"/>
    </location>
</feature>
<keyword evidence="3" id="KW-1185">Reference proteome</keyword>
<keyword evidence="1" id="KW-0812">Transmembrane</keyword>
<accession>A0ABU1THE6</accession>
<evidence type="ECO:0000313" key="2">
    <source>
        <dbReference type="EMBL" id="MDR6944841.1"/>
    </source>
</evidence>
<keyword evidence="1" id="KW-1133">Transmembrane helix</keyword>
<dbReference type="Pfam" id="PF03203">
    <property type="entry name" value="MerC"/>
    <property type="match status" value="1"/>
</dbReference>
<reference evidence="2 3" key="1">
    <citation type="submission" date="2023-07" db="EMBL/GenBank/DDBJ databases">
        <title>Sorghum-associated microbial communities from plants grown in Nebraska, USA.</title>
        <authorList>
            <person name="Schachtman D."/>
        </authorList>
    </citation>
    <scope>NUCLEOTIDE SEQUENCE [LARGE SCALE GENOMIC DNA]</scope>
    <source>
        <strain evidence="2 3">3262</strain>
    </source>
</reference>
<keyword evidence="1" id="KW-0472">Membrane</keyword>
<feature type="transmembrane region" description="Helical" evidence="1">
    <location>
        <begin position="76"/>
        <end position="96"/>
    </location>
</feature>
<dbReference type="InterPro" id="IPR004891">
    <property type="entry name" value="Mercury-R_MerC"/>
</dbReference>
<protein>
    <submittedName>
        <fullName evidence="2">Phosphoglycerol transferase MdoB-like AlkP superfamily enzyme</fullName>
    </submittedName>
</protein>
<dbReference type="EMBL" id="JAVDUU010000004">
    <property type="protein sequence ID" value="MDR6944841.1"/>
    <property type="molecule type" value="Genomic_DNA"/>
</dbReference>
<evidence type="ECO:0000256" key="1">
    <source>
        <dbReference type="SAM" id="Phobius"/>
    </source>
</evidence>
<evidence type="ECO:0000313" key="3">
    <source>
        <dbReference type="Proteomes" id="UP001247620"/>
    </source>
</evidence>
<organism evidence="2 3">
    <name type="scientific">Mucilaginibacter pocheonensis</name>
    <dbReference type="NCBI Taxonomy" id="398050"/>
    <lineage>
        <taxon>Bacteria</taxon>
        <taxon>Pseudomonadati</taxon>
        <taxon>Bacteroidota</taxon>
        <taxon>Sphingobacteriia</taxon>
        <taxon>Sphingobacteriales</taxon>
        <taxon>Sphingobacteriaceae</taxon>
        <taxon>Mucilaginibacter</taxon>
    </lineage>
</organism>
<dbReference type="Proteomes" id="UP001247620">
    <property type="component" value="Unassembled WGS sequence"/>
</dbReference>
<proteinExistence type="predicted"/>
<name>A0ABU1THE6_9SPHI</name>